<comment type="caution">
    <text evidence="5">The sequence shown here is derived from an EMBL/GenBank/DDBJ whole genome shotgun (WGS) entry which is preliminary data.</text>
</comment>
<evidence type="ECO:0000313" key="5">
    <source>
        <dbReference type="EMBL" id="GAA2699534.1"/>
    </source>
</evidence>
<keyword evidence="2" id="KW-0547">Nucleotide-binding</keyword>
<dbReference type="InterPro" id="IPR003959">
    <property type="entry name" value="ATPase_AAA_core"/>
</dbReference>
<dbReference type="InterPro" id="IPR003593">
    <property type="entry name" value="AAA+_ATPase"/>
</dbReference>
<feature type="domain" description="AAA+ ATPase" evidence="4">
    <location>
        <begin position="425"/>
        <end position="557"/>
    </location>
</feature>
<evidence type="ECO:0000256" key="3">
    <source>
        <dbReference type="ARBA" id="ARBA00022840"/>
    </source>
</evidence>
<dbReference type="Proteomes" id="UP001499989">
    <property type="component" value="Unassembled WGS sequence"/>
</dbReference>
<organism evidence="5 6">
    <name type="scientific">Streptomyces violaceolatus</name>
    <dbReference type="NCBI Taxonomy" id="67378"/>
    <lineage>
        <taxon>Bacteria</taxon>
        <taxon>Bacillati</taxon>
        <taxon>Actinomycetota</taxon>
        <taxon>Actinomycetes</taxon>
        <taxon>Kitasatosporales</taxon>
        <taxon>Streptomycetaceae</taxon>
        <taxon>Streptomyces</taxon>
        <taxon>Streptomyces violaceoruber group</taxon>
    </lineage>
</organism>
<sequence>MGGVAVTAPGTTVVVDGTGKEAPAWLRWVRLAARVRVEEARGDWRGRPGGVHGEMDALAADLPLSTGKCRDADALAAARAAALADPAFGRLVRECGLDPRGCEWLALLAAVHIDPRWERLLGYLSDDPRPVAATPATAALFWRWPPGTQPGPASPLVRWRLAAPTDARLWAATSPWAIDPDVAGYLCATADWWRFWDGLELLEDSGAECLFPDLRDEMLAVARSLSDRRAEIELTGPPGSGRRSLLARLCRELGRRPLLVTDPGLGVRALRTARLLGATLLEVTEPDTARLTLEPVQEDPSGRPPTRLSWTLPGIESGARLRLWSQHTDCPAPRPVREWSMTPAEVLAAAAAAPAGPRAVASVVRRRLGELSSALLSPVRCPYGWSDLVVPDGVLEQLKGIESQVRMSGEVLDEWGFARLTTGSRGTTALLAGASGTGKTMAVQVLARSLELELYRVDLAEVVNKYIGETEKRLSQVFDECERSNVMVLFDEADALFGRRTQVRDAHDRFANIEIDYLLQRMESFDGVAVLATNRKGDLDPAFLRRIRVVVDFPAPSPVERRRLWEAALPELGADGRPVSQDVDRSWFATELEMTGAEIKAVVLSAAFLARSEGRLITTGHLLSAARRELAKRGAVLRAVPAVTR</sequence>
<dbReference type="CDD" id="cd19481">
    <property type="entry name" value="RecA-like_protease"/>
    <property type="match status" value="1"/>
</dbReference>
<dbReference type="PANTHER" id="PTHR23073">
    <property type="entry name" value="26S PROTEASOME REGULATORY SUBUNIT"/>
    <property type="match status" value="1"/>
</dbReference>
<reference evidence="5 6" key="1">
    <citation type="journal article" date="2019" name="Int. J. Syst. Evol. Microbiol.">
        <title>The Global Catalogue of Microorganisms (GCM) 10K type strain sequencing project: providing services to taxonomists for standard genome sequencing and annotation.</title>
        <authorList>
            <consortium name="The Broad Institute Genomics Platform"/>
            <consortium name="The Broad Institute Genome Sequencing Center for Infectious Disease"/>
            <person name="Wu L."/>
            <person name="Ma J."/>
        </authorList>
    </citation>
    <scope>NUCLEOTIDE SEQUENCE [LARGE SCALE GENOMIC DNA]</scope>
    <source>
        <strain evidence="5 6">JCM 4531</strain>
    </source>
</reference>
<evidence type="ECO:0000256" key="1">
    <source>
        <dbReference type="ARBA" id="ARBA00006914"/>
    </source>
</evidence>
<dbReference type="SUPFAM" id="SSF52540">
    <property type="entry name" value="P-loop containing nucleoside triphosphate hydrolases"/>
    <property type="match status" value="1"/>
</dbReference>
<dbReference type="SMART" id="SM00382">
    <property type="entry name" value="AAA"/>
    <property type="match status" value="2"/>
</dbReference>
<accession>A0ABN3TEA9</accession>
<keyword evidence="3" id="KW-0067">ATP-binding</keyword>
<protein>
    <recommendedName>
        <fullName evidence="4">AAA+ ATPase domain-containing protein</fullName>
    </recommendedName>
</protein>
<evidence type="ECO:0000313" key="6">
    <source>
        <dbReference type="Proteomes" id="UP001499989"/>
    </source>
</evidence>
<dbReference type="EMBL" id="BAAASK010000029">
    <property type="protein sequence ID" value="GAA2699534.1"/>
    <property type="molecule type" value="Genomic_DNA"/>
</dbReference>
<keyword evidence="6" id="KW-1185">Reference proteome</keyword>
<dbReference type="Gene3D" id="3.40.50.300">
    <property type="entry name" value="P-loop containing nucleotide triphosphate hydrolases"/>
    <property type="match status" value="1"/>
</dbReference>
<proteinExistence type="inferred from homology"/>
<dbReference type="Pfam" id="PF00004">
    <property type="entry name" value="AAA"/>
    <property type="match status" value="1"/>
</dbReference>
<feature type="domain" description="AAA+ ATPase" evidence="4">
    <location>
        <begin position="228"/>
        <end position="374"/>
    </location>
</feature>
<comment type="similarity">
    <text evidence="1">Belongs to the AAA ATPase family.</text>
</comment>
<gene>
    <name evidence="5" type="ORF">GCM10010310_66680</name>
</gene>
<evidence type="ECO:0000256" key="2">
    <source>
        <dbReference type="ARBA" id="ARBA00022741"/>
    </source>
</evidence>
<dbReference type="InterPro" id="IPR050221">
    <property type="entry name" value="26S_Proteasome_ATPase"/>
</dbReference>
<evidence type="ECO:0000259" key="4">
    <source>
        <dbReference type="SMART" id="SM00382"/>
    </source>
</evidence>
<name>A0ABN3TEA9_9ACTN</name>
<dbReference type="InterPro" id="IPR027417">
    <property type="entry name" value="P-loop_NTPase"/>
</dbReference>